<dbReference type="Gramene" id="ESQ33998">
    <property type="protein sequence ID" value="ESQ33998"/>
    <property type="gene ID" value="EUTSA_v10009720mg"/>
</dbReference>
<gene>
    <name evidence="1" type="ORF">EUTSA_v10009720mg</name>
</gene>
<accession>V4L2P5</accession>
<organism evidence="1 2">
    <name type="scientific">Eutrema salsugineum</name>
    <name type="common">Saltwater cress</name>
    <name type="synonym">Sisymbrium salsugineum</name>
    <dbReference type="NCBI Taxonomy" id="72664"/>
    <lineage>
        <taxon>Eukaryota</taxon>
        <taxon>Viridiplantae</taxon>
        <taxon>Streptophyta</taxon>
        <taxon>Embryophyta</taxon>
        <taxon>Tracheophyta</taxon>
        <taxon>Spermatophyta</taxon>
        <taxon>Magnoliopsida</taxon>
        <taxon>eudicotyledons</taxon>
        <taxon>Gunneridae</taxon>
        <taxon>Pentapetalae</taxon>
        <taxon>rosids</taxon>
        <taxon>malvids</taxon>
        <taxon>Brassicales</taxon>
        <taxon>Brassicaceae</taxon>
        <taxon>Eutremeae</taxon>
        <taxon>Eutrema</taxon>
    </lineage>
</organism>
<dbReference type="STRING" id="72664.V4L2P5"/>
<proteinExistence type="predicted"/>
<protein>
    <submittedName>
        <fullName evidence="1">Uncharacterized protein</fullName>
    </submittedName>
</protein>
<dbReference type="AlphaFoldDB" id="V4L2P5"/>
<dbReference type="EMBL" id="KI517683">
    <property type="protein sequence ID" value="ESQ33998.1"/>
    <property type="molecule type" value="Genomic_DNA"/>
</dbReference>
<sequence length="146" mass="17422">MAMLNLLISFIEDRVYYTLSDVTFNGYRSGVIRDVSSDEGKNIWEEIRDQRYKFDHSSEVKREIGLISKQMLIDWYNRHIRGDPRTHAQLCYGRDTKRNFGKRKCITRARSRFELTGRRMKLRKHRLLCSKLRFSTGTISKNNKLI</sequence>
<reference evidence="1 2" key="1">
    <citation type="journal article" date="2013" name="Front. Plant Sci.">
        <title>The Reference Genome of the Halophytic Plant Eutrema salsugineum.</title>
        <authorList>
            <person name="Yang R."/>
            <person name="Jarvis D.E."/>
            <person name="Chen H."/>
            <person name="Beilstein M.A."/>
            <person name="Grimwood J."/>
            <person name="Jenkins J."/>
            <person name="Shu S."/>
            <person name="Prochnik S."/>
            <person name="Xin M."/>
            <person name="Ma C."/>
            <person name="Schmutz J."/>
            <person name="Wing R.A."/>
            <person name="Mitchell-Olds T."/>
            <person name="Schumaker K.S."/>
            <person name="Wang X."/>
        </authorList>
    </citation>
    <scope>NUCLEOTIDE SEQUENCE [LARGE SCALE GENOMIC DNA]</scope>
</reference>
<evidence type="ECO:0000313" key="1">
    <source>
        <dbReference type="EMBL" id="ESQ33998.1"/>
    </source>
</evidence>
<dbReference type="Gene3D" id="3.30.830.10">
    <property type="entry name" value="Metalloenzyme, LuxS/M16 peptidase-like"/>
    <property type="match status" value="1"/>
</dbReference>
<name>V4L2P5_EUTSA</name>
<evidence type="ECO:0000313" key="2">
    <source>
        <dbReference type="Proteomes" id="UP000030689"/>
    </source>
</evidence>
<keyword evidence="2" id="KW-1185">Reference proteome</keyword>
<dbReference type="Proteomes" id="UP000030689">
    <property type="component" value="Unassembled WGS sequence"/>
</dbReference>
<dbReference type="KEGG" id="eus:EUTSA_v10009720mg"/>